<dbReference type="Proteomes" id="UP001148629">
    <property type="component" value="Unassembled WGS sequence"/>
</dbReference>
<comment type="caution">
    <text evidence="1">The sequence shown here is derived from an EMBL/GenBank/DDBJ whole genome shotgun (WGS) entry which is preliminary data.</text>
</comment>
<accession>A0ACC1SIU0</accession>
<gene>
    <name evidence="1" type="ORF">NM208_g4936</name>
</gene>
<evidence type="ECO:0000313" key="2">
    <source>
        <dbReference type="Proteomes" id="UP001148629"/>
    </source>
</evidence>
<keyword evidence="2" id="KW-1185">Reference proteome</keyword>
<organism evidence="1 2">
    <name type="scientific">Fusarium decemcellulare</name>
    <dbReference type="NCBI Taxonomy" id="57161"/>
    <lineage>
        <taxon>Eukaryota</taxon>
        <taxon>Fungi</taxon>
        <taxon>Dikarya</taxon>
        <taxon>Ascomycota</taxon>
        <taxon>Pezizomycotina</taxon>
        <taxon>Sordariomycetes</taxon>
        <taxon>Hypocreomycetidae</taxon>
        <taxon>Hypocreales</taxon>
        <taxon>Nectriaceae</taxon>
        <taxon>Fusarium</taxon>
        <taxon>Fusarium decemcellulare species complex</taxon>
    </lineage>
</organism>
<protein>
    <submittedName>
        <fullName evidence="1">Uncharacterized protein</fullName>
    </submittedName>
</protein>
<reference evidence="1" key="1">
    <citation type="submission" date="2022-08" db="EMBL/GenBank/DDBJ databases">
        <title>Genome Sequence of Fusarium decemcellulare.</title>
        <authorList>
            <person name="Buettner E."/>
        </authorList>
    </citation>
    <scope>NUCLEOTIDE SEQUENCE</scope>
    <source>
        <strain evidence="1">Babe19</strain>
    </source>
</reference>
<sequence>MSLSDDEDDLSGDGNLGVPDAPNPSHHRGSNSRMNNTNQNLSNASQPCPASSHRHVRFLEELSGVRIACCCEPLGKCLPLEDLTSFQQRLISFLRTRIGKDTSKIILDDDWHRIFVCVEKESVAATELTLQHLAVDFILCQPATHTNLAEVRAVFGFGESISSLSFHNQTGDYTFWQTISIAMDKGVPVVLVDIK</sequence>
<dbReference type="EMBL" id="JANRMS010000393">
    <property type="protein sequence ID" value="KAJ3540714.1"/>
    <property type="molecule type" value="Genomic_DNA"/>
</dbReference>
<name>A0ACC1SIU0_9HYPO</name>
<evidence type="ECO:0000313" key="1">
    <source>
        <dbReference type="EMBL" id="KAJ3540714.1"/>
    </source>
</evidence>
<proteinExistence type="predicted"/>